<evidence type="ECO:0000313" key="1">
    <source>
        <dbReference type="Proteomes" id="UP000887575"/>
    </source>
</evidence>
<organism evidence="1 2">
    <name type="scientific">Mesorhabditis belari</name>
    <dbReference type="NCBI Taxonomy" id="2138241"/>
    <lineage>
        <taxon>Eukaryota</taxon>
        <taxon>Metazoa</taxon>
        <taxon>Ecdysozoa</taxon>
        <taxon>Nematoda</taxon>
        <taxon>Chromadorea</taxon>
        <taxon>Rhabditida</taxon>
        <taxon>Rhabditina</taxon>
        <taxon>Rhabditomorpha</taxon>
        <taxon>Rhabditoidea</taxon>
        <taxon>Rhabditidae</taxon>
        <taxon>Mesorhabditinae</taxon>
        <taxon>Mesorhabditis</taxon>
    </lineage>
</organism>
<keyword evidence="1" id="KW-1185">Reference proteome</keyword>
<reference evidence="2" key="1">
    <citation type="submission" date="2024-02" db="UniProtKB">
        <authorList>
            <consortium name="WormBaseParasite"/>
        </authorList>
    </citation>
    <scope>IDENTIFICATION</scope>
</reference>
<dbReference type="WBParaSite" id="MBELARI_LOCUS16640.1">
    <property type="protein sequence ID" value="MBELARI_LOCUS16640.1"/>
    <property type="gene ID" value="MBELARI_LOCUS16640"/>
</dbReference>
<dbReference type="Proteomes" id="UP000887575">
    <property type="component" value="Unassembled WGS sequence"/>
</dbReference>
<accession>A0AAF3ERK8</accession>
<evidence type="ECO:0000313" key="2">
    <source>
        <dbReference type="WBParaSite" id="MBELARI_LOCUS16640.1"/>
    </source>
</evidence>
<name>A0AAF3ERK8_9BILA</name>
<sequence length="100" mass="11735">MYFLLVCTVLLPDNNLRSRIALGRERWFNGTCLNATCPTDENVFMYWPPSKRTYQLKWDAGLALNASKRLTSLFTYTPVYSPYPVPSDVREIRHRNVQFK</sequence>
<dbReference type="AlphaFoldDB" id="A0AAF3ERK8"/>
<protein>
    <submittedName>
        <fullName evidence="2">Uncharacterized protein</fullName>
    </submittedName>
</protein>
<proteinExistence type="predicted"/>